<organism evidence="2 3">
    <name type="scientific">Branchiostoma floridae</name>
    <name type="common">Florida lancelet</name>
    <name type="synonym">Amphioxus</name>
    <dbReference type="NCBI Taxonomy" id="7739"/>
    <lineage>
        <taxon>Eukaryota</taxon>
        <taxon>Metazoa</taxon>
        <taxon>Chordata</taxon>
        <taxon>Cephalochordata</taxon>
        <taxon>Leptocardii</taxon>
        <taxon>Amphioxiformes</taxon>
        <taxon>Branchiostomatidae</taxon>
        <taxon>Branchiostoma</taxon>
    </lineage>
</organism>
<dbReference type="PANTHER" id="PTHR14164:SF12">
    <property type="entry name" value="PERICENTRIOLAR MATERIAL 1 PROTEIN"/>
    <property type="match status" value="1"/>
</dbReference>
<reference evidence="2" key="1">
    <citation type="journal article" date="2020" name="Nat. Ecol. Evol.">
        <title>Deeply conserved synteny resolves early events in vertebrate evolution.</title>
        <authorList>
            <person name="Simakov O."/>
            <person name="Marletaz F."/>
            <person name="Yue J.X."/>
            <person name="O'Connell B."/>
            <person name="Jenkins J."/>
            <person name="Brandt A."/>
            <person name="Calef R."/>
            <person name="Tung C.H."/>
            <person name="Huang T.K."/>
            <person name="Schmutz J."/>
            <person name="Satoh N."/>
            <person name="Yu J.K."/>
            <person name="Putnam N.H."/>
            <person name="Green R.E."/>
            <person name="Rokhsar D.S."/>
        </authorList>
    </citation>
    <scope>NUCLEOTIDE SEQUENCE [LARGE SCALE GENOMIC DNA]</scope>
    <source>
        <strain evidence="2">S238N-H82</strain>
    </source>
</reference>
<dbReference type="OrthoDB" id="5980952at2759"/>
<dbReference type="GO" id="GO:0071539">
    <property type="term" value="P:protein localization to centrosome"/>
    <property type="evidence" value="ECO:0000318"/>
    <property type="project" value="GO_Central"/>
</dbReference>
<evidence type="ECO:0000256" key="1">
    <source>
        <dbReference type="SAM" id="MobiDB-lite"/>
    </source>
</evidence>
<evidence type="ECO:0000313" key="4">
    <source>
        <dbReference type="RefSeq" id="XP_035682641.1"/>
    </source>
</evidence>
<name>A0A9J7LI14_BRAFL</name>
<dbReference type="GO" id="GO:0034454">
    <property type="term" value="P:microtubule anchoring at centrosome"/>
    <property type="evidence" value="ECO:0000318"/>
    <property type="project" value="GO_Central"/>
</dbReference>
<gene>
    <name evidence="3" type="primary">LOC118420039</name>
    <name evidence="4" type="synonym">LOC118420042</name>
</gene>
<dbReference type="GO" id="GO:0034451">
    <property type="term" value="C:centriolar satellite"/>
    <property type="evidence" value="ECO:0000318"/>
    <property type="project" value="GO_Central"/>
</dbReference>
<dbReference type="GO" id="GO:1905515">
    <property type="term" value="P:non-motile cilium assembly"/>
    <property type="evidence" value="ECO:0000318"/>
    <property type="project" value="GO_Central"/>
</dbReference>
<dbReference type="AlphaFoldDB" id="A0A9J7LI14"/>
<dbReference type="KEGG" id="bfo:118420042"/>
<dbReference type="RefSeq" id="XP_035682641.1">
    <property type="nucleotide sequence ID" value="XM_035826748.1"/>
</dbReference>
<reference evidence="3 4" key="2">
    <citation type="submission" date="2025-04" db="UniProtKB">
        <authorList>
            <consortium name="RefSeq"/>
        </authorList>
    </citation>
    <scope>IDENTIFICATION</scope>
    <source>
        <strain evidence="3 4">S238N-H82</strain>
        <tissue evidence="3 4">Testes</tissue>
    </source>
</reference>
<protein>
    <submittedName>
        <fullName evidence="3">Uncharacterized protein LOC118420039</fullName>
    </submittedName>
    <submittedName>
        <fullName evidence="4">Uncharacterized protein LOC118420042</fullName>
    </submittedName>
</protein>
<evidence type="ECO:0000313" key="2">
    <source>
        <dbReference type="Proteomes" id="UP000001554"/>
    </source>
</evidence>
<dbReference type="RefSeq" id="XP_035682638.1">
    <property type="nucleotide sequence ID" value="XM_035826745.1"/>
</dbReference>
<evidence type="ECO:0000313" key="3">
    <source>
        <dbReference type="RefSeq" id="XP_035682638.1"/>
    </source>
</evidence>
<dbReference type="GO" id="GO:0036064">
    <property type="term" value="C:ciliary basal body"/>
    <property type="evidence" value="ECO:0000318"/>
    <property type="project" value="GO_Central"/>
</dbReference>
<sequence>MLLVGLETRLKCGVMMSTPSTPQKRPHVGGSGHTPSGKRRQHKHGKKDGGARRPLSFLSPKITRSLGHMLTPKIQLAKSPRPVKHHQWTDKEDKALIQFLDLSHLDQDENVTDTASWPMRHANSPFWTEAATSIKTATRSSELLSANTVRNRCRKWRTKFDESLEAAVKSFGLETNSISRAKKTKETVSRGCQTKKLTVDQQTQTEHSCQDDVTTVLSSCKALTQSEFDSFMLMLLPQIVQSSSVLSFGDKLFSVVATAKNISTYPTDFFSKSINAMSTLQEHNKPNILYKFAHILSTNRPGTSTPLLQIDRMPFGLLQYQMEFFSATNVHQVSISPDYASWLESMCAEFPTRFLRLFRGPGWSGLESTDLDPLKAHINVAAPSLDTMYRLAQNEKFDGNSSIHIAALESFAKMKPGARVWFKADACDLKVALQTSTKGKWAGDVDLGDGSLEKLRADNDRRMVLVREAGKSCVPRNLEACLLSLLQDLGEDIDLLKGGLEAANKRYKEKFEQANSSTDVLKNLAWDRVEYNTLLEQAKAFYERYERLLAALGTASPQPGRVAQCLVELREDNKTYLHNLFKKKRVAADHALVVLVSDERRNQKPYAVPILLIPYHSIRDQFLQQFLDKCHEEAKKLGLIPVGDVTDGEFNSLRTLGNKRPIHLYEIIRGVKDSVRRMASDTVLKSLRKVGEDDNGMPLTEMREKAIPPEVIEEYHKLTTVEQMREEDAVVRLRGQLVPPDCGPSTFRANSPECMADMLRSIMATYRYRLRIEELRTEGVDFTHHMYVPEKDGLNYLHRREDHCHLLKRIAGHLRKEPPRWFDHHALEEALHPQDGEPKPGLTEAALFGFRKQSVTDAEILLSYNMVRFLRHRGYHREACYIEVVAGWHEAADGRGLSEEERKEKNTAMMDMILDELMPYHRSPPWRRYPPDFSTLDINRFGRGVLGWSRETLIAVTTNIESMELRRSESATIGYEEHPRASTTDDVECFFAGLHRHMGNTFTLKELHARWPTEVREFSKRIDPDLPFYYWTISERFREAEDTYPSFNDDPEDGRLRLHRLRTCRREDASIFTTARGVLPVRNRGTIRQILHRPEVPLPEVPNSLPPV</sequence>
<dbReference type="InterPro" id="IPR024138">
    <property type="entry name" value="Pericentriolar_Pcm1"/>
</dbReference>
<keyword evidence="2" id="KW-1185">Reference proteome</keyword>
<proteinExistence type="predicted"/>
<dbReference type="KEGG" id="bfo:118420039"/>
<dbReference type="GeneID" id="118420039"/>
<feature type="compositionally biased region" description="Basic residues" evidence="1">
    <location>
        <begin position="36"/>
        <end position="46"/>
    </location>
</feature>
<accession>A0A9J7LI14</accession>
<dbReference type="Proteomes" id="UP000001554">
    <property type="component" value="Chromosome 7"/>
</dbReference>
<dbReference type="PANTHER" id="PTHR14164">
    <property type="entry name" value="PERICENTRIOLAR MATERIAL 1-RELATED"/>
    <property type="match status" value="1"/>
</dbReference>
<feature type="region of interest" description="Disordered" evidence="1">
    <location>
        <begin position="14"/>
        <end position="55"/>
    </location>
</feature>